<evidence type="ECO:0000313" key="3">
    <source>
        <dbReference type="Proteomes" id="UP000800200"/>
    </source>
</evidence>
<dbReference type="PANTHER" id="PTHR33112:SF10">
    <property type="entry name" value="TOL"/>
    <property type="match status" value="1"/>
</dbReference>
<dbReference type="Proteomes" id="UP000800200">
    <property type="component" value="Unassembled WGS sequence"/>
</dbReference>
<organism evidence="2 3">
    <name type="scientific">Zopfia rhizophila CBS 207.26</name>
    <dbReference type="NCBI Taxonomy" id="1314779"/>
    <lineage>
        <taxon>Eukaryota</taxon>
        <taxon>Fungi</taxon>
        <taxon>Dikarya</taxon>
        <taxon>Ascomycota</taxon>
        <taxon>Pezizomycotina</taxon>
        <taxon>Dothideomycetes</taxon>
        <taxon>Dothideomycetes incertae sedis</taxon>
        <taxon>Zopfiaceae</taxon>
        <taxon>Zopfia</taxon>
    </lineage>
</organism>
<protein>
    <submittedName>
        <fullName evidence="2">HET-domain-containing protein</fullName>
    </submittedName>
</protein>
<keyword evidence="3" id="KW-1185">Reference proteome</keyword>
<dbReference type="PANTHER" id="PTHR33112">
    <property type="entry name" value="DOMAIN PROTEIN, PUTATIVE-RELATED"/>
    <property type="match status" value="1"/>
</dbReference>
<dbReference type="AlphaFoldDB" id="A0A6A6DUJ9"/>
<accession>A0A6A6DUJ9</accession>
<evidence type="ECO:0000259" key="1">
    <source>
        <dbReference type="Pfam" id="PF06985"/>
    </source>
</evidence>
<sequence length="430" mass="49657">MGSKFDAPFMRMSPNGRNLGILDRQPICRKGFSKYAQFLLPSTKYHPPRALLSLQISRLLGFGVLHRRHGVAIEGEVFGMRLLQNAIPNLQEGRRHCTAFSSVRPNRVNPEDESTWTTCNLNLWYPRQWLKDYDTNEEHTKCRPPDQSVLPTRLIAIVGEKDKPTLHLYETEPDEKGQYIALSHPWRKEPFFGTYRTNIEKFKEMIDFDKLPNTFKEVIQTTLELSLRYLWIDFICIIQGSDDDFGEEVKRMEDVFSSAYCVIAARCATGQQDRVPKSRSPPDWVTFRRGSEAPFFVCRTIDDFNNHVIKGGMNKRGWVLQERALSHRTIYFTERQTYWECGQGVRYFLTDRVPLTLELPPEIEELNNEYSKVDGYHELGHNEGIVGYPAADISADAQEDLTVDPGSVEDAINIDLGKYEFHGHLVHNFS</sequence>
<proteinExistence type="predicted"/>
<dbReference type="EMBL" id="ML994648">
    <property type="protein sequence ID" value="KAF2182445.1"/>
    <property type="molecule type" value="Genomic_DNA"/>
</dbReference>
<dbReference type="InterPro" id="IPR010730">
    <property type="entry name" value="HET"/>
</dbReference>
<reference evidence="2" key="1">
    <citation type="journal article" date="2020" name="Stud. Mycol.">
        <title>101 Dothideomycetes genomes: a test case for predicting lifestyles and emergence of pathogens.</title>
        <authorList>
            <person name="Haridas S."/>
            <person name="Albert R."/>
            <person name="Binder M."/>
            <person name="Bloem J."/>
            <person name="Labutti K."/>
            <person name="Salamov A."/>
            <person name="Andreopoulos B."/>
            <person name="Baker S."/>
            <person name="Barry K."/>
            <person name="Bills G."/>
            <person name="Bluhm B."/>
            <person name="Cannon C."/>
            <person name="Castanera R."/>
            <person name="Culley D."/>
            <person name="Daum C."/>
            <person name="Ezra D."/>
            <person name="Gonzalez J."/>
            <person name="Henrissat B."/>
            <person name="Kuo A."/>
            <person name="Liang C."/>
            <person name="Lipzen A."/>
            <person name="Lutzoni F."/>
            <person name="Magnuson J."/>
            <person name="Mondo S."/>
            <person name="Nolan M."/>
            <person name="Ohm R."/>
            <person name="Pangilinan J."/>
            <person name="Park H.-J."/>
            <person name="Ramirez L."/>
            <person name="Alfaro M."/>
            <person name="Sun H."/>
            <person name="Tritt A."/>
            <person name="Yoshinaga Y."/>
            <person name="Zwiers L.-H."/>
            <person name="Turgeon B."/>
            <person name="Goodwin S."/>
            <person name="Spatafora J."/>
            <person name="Crous P."/>
            <person name="Grigoriev I."/>
        </authorList>
    </citation>
    <scope>NUCLEOTIDE SEQUENCE</scope>
    <source>
        <strain evidence="2">CBS 207.26</strain>
    </source>
</reference>
<name>A0A6A6DUJ9_9PEZI</name>
<evidence type="ECO:0000313" key="2">
    <source>
        <dbReference type="EMBL" id="KAF2182445.1"/>
    </source>
</evidence>
<gene>
    <name evidence="2" type="ORF">K469DRAFT_752207</name>
</gene>
<feature type="domain" description="Heterokaryon incompatibility" evidence="1">
    <location>
        <begin position="179"/>
        <end position="322"/>
    </location>
</feature>
<dbReference type="Pfam" id="PF06985">
    <property type="entry name" value="HET"/>
    <property type="match status" value="1"/>
</dbReference>
<dbReference type="OrthoDB" id="4161196at2759"/>